<keyword evidence="3" id="KW-1185">Reference proteome</keyword>
<dbReference type="STRING" id="692275.M3AS78"/>
<feature type="region of interest" description="Disordered" evidence="1">
    <location>
        <begin position="244"/>
        <end position="264"/>
    </location>
</feature>
<dbReference type="GO" id="GO:0016887">
    <property type="term" value="F:ATP hydrolysis activity"/>
    <property type="evidence" value="ECO:0007669"/>
    <property type="project" value="TreeGrafter"/>
</dbReference>
<dbReference type="HOGENOM" id="CLU_032651_0_0_1"/>
<accession>M3AS78</accession>
<organism evidence="2 3">
    <name type="scientific">Sphaerulina musiva (strain SO2202)</name>
    <name type="common">Poplar stem canker fungus</name>
    <name type="synonym">Septoria musiva</name>
    <dbReference type="NCBI Taxonomy" id="692275"/>
    <lineage>
        <taxon>Eukaryota</taxon>
        <taxon>Fungi</taxon>
        <taxon>Dikarya</taxon>
        <taxon>Ascomycota</taxon>
        <taxon>Pezizomycotina</taxon>
        <taxon>Dothideomycetes</taxon>
        <taxon>Dothideomycetidae</taxon>
        <taxon>Mycosphaerellales</taxon>
        <taxon>Mycosphaerellaceae</taxon>
        <taxon>Sphaerulina</taxon>
    </lineage>
</organism>
<evidence type="ECO:0000313" key="3">
    <source>
        <dbReference type="Proteomes" id="UP000016931"/>
    </source>
</evidence>
<dbReference type="Gene3D" id="3.40.50.620">
    <property type="entry name" value="HUPs"/>
    <property type="match status" value="1"/>
</dbReference>
<dbReference type="PANTHER" id="PTHR31285:SF0">
    <property type="entry name" value="NICOTINAMIDE MONONUCLEOTIDE ADENYLYLTRANSFERASE"/>
    <property type="match status" value="1"/>
</dbReference>
<reference evidence="2 3" key="1">
    <citation type="journal article" date="2012" name="PLoS Pathog.">
        <title>Diverse lifestyles and strategies of plant pathogenesis encoded in the genomes of eighteen Dothideomycetes fungi.</title>
        <authorList>
            <person name="Ohm R.A."/>
            <person name="Feau N."/>
            <person name="Henrissat B."/>
            <person name="Schoch C.L."/>
            <person name="Horwitz B.A."/>
            <person name="Barry K.W."/>
            <person name="Condon B.J."/>
            <person name="Copeland A.C."/>
            <person name="Dhillon B."/>
            <person name="Glaser F."/>
            <person name="Hesse C.N."/>
            <person name="Kosti I."/>
            <person name="LaButti K."/>
            <person name="Lindquist E.A."/>
            <person name="Lucas S."/>
            <person name="Salamov A.A."/>
            <person name="Bradshaw R.E."/>
            <person name="Ciuffetti L."/>
            <person name="Hamelin R.C."/>
            <person name="Kema G.H.J."/>
            <person name="Lawrence C."/>
            <person name="Scott J.A."/>
            <person name="Spatafora J.W."/>
            <person name="Turgeon B.G."/>
            <person name="de Wit P.J.G.M."/>
            <person name="Zhong S."/>
            <person name="Goodwin S.B."/>
            <person name="Grigoriev I.V."/>
        </authorList>
    </citation>
    <scope>NUCLEOTIDE SEQUENCE [LARGE SCALE GENOMIC DNA]</scope>
    <source>
        <strain evidence="2 3">SO2202</strain>
    </source>
</reference>
<protein>
    <recommendedName>
        <fullName evidence="4">Nicotinamide-nucleotide adenylyltransferase</fullName>
    </recommendedName>
</protein>
<dbReference type="OMA" id="IGGSKEW"/>
<evidence type="ECO:0000313" key="2">
    <source>
        <dbReference type="EMBL" id="EMF08369.1"/>
    </source>
</evidence>
<dbReference type="GO" id="GO:0000309">
    <property type="term" value="F:nicotinamide-nucleotide adenylyltransferase activity"/>
    <property type="evidence" value="ECO:0007669"/>
    <property type="project" value="TreeGrafter"/>
</dbReference>
<evidence type="ECO:0008006" key="4">
    <source>
        <dbReference type="Google" id="ProtNLM"/>
    </source>
</evidence>
<proteinExistence type="predicted"/>
<sequence>MSPRIRSFSKLVLELDSALKAFQSSDAKFRVLKTVYPPSRSRGEERAEEGKEEEEEEEEYYEDLSSPLPPPKTLFILDSSFNPPSIAHAALAQSAFLDDCNSSSQQQHQKKEHEFPHRLLLLFAVTNADKIAAPASFEHRLAMMTCFARDLQDFFCEFHHQPMAIDIGVTKYPFYTDKSRAIESEQGQKFYPTHPRHIHLLGYDTLTRIFTAKYYIQQQQQFDPPFAALQPYFDKGYELRVTLRPDSTSSSSSSSVEKEDQKTSFLQTLTDPRGEMQKNGAQALWARQIEFVSPQDAEMGVSSTRIREAVGKGEWEVVRELCTPRVARWVEREGLYLGEERNGGRKK</sequence>
<evidence type="ECO:0000256" key="1">
    <source>
        <dbReference type="SAM" id="MobiDB-lite"/>
    </source>
</evidence>
<dbReference type="RefSeq" id="XP_016756490.1">
    <property type="nucleotide sequence ID" value="XM_016908262.1"/>
</dbReference>
<dbReference type="OrthoDB" id="5591297at2759"/>
<name>M3AS78_SPHMS</name>
<dbReference type="InterPro" id="IPR014729">
    <property type="entry name" value="Rossmann-like_a/b/a_fold"/>
</dbReference>
<feature type="compositionally biased region" description="Acidic residues" evidence="1">
    <location>
        <begin position="50"/>
        <end position="62"/>
    </location>
</feature>
<dbReference type="PANTHER" id="PTHR31285">
    <property type="entry name" value="NICOTINAMIDE MONONUCLEOTIDE ADENYLYLTRANSFERASE"/>
    <property type="match status" value="1"/>
</dbReference>
<gene>
    <name evidence="2" type="ORF">SEPMUDRAFT_166832</name>
</gene>
<feature type="region of interest" description="Disordered" evidence="1">
    <location>
        <begin position="38"/>
        <end position="67"/>
    </location>
</feature>
<dbReference type="SUPFAM" id="SSF52374">
    <property type="entry name" value="Nucleotidylyl transferase"/>
    <property type="match status" value="1"/>
</dbReference>
<dbReference type="GeneID" id="27905399"/>
<dbReference type="EMBL" id="KB456271">
    <property type="protein sequence ID" value="EMF08369.1"/>
    <property type="molecule type" value="Genomic_DNA"/>
</dbReference>
<dbReference type="Proteomes" id="UP000016931">
    <property type="component" value="Unassembled WGS sequence"/>
</dbReference>
<dbReference type="GO" id="GO:0005634">
    <property type="term" value="C:nucleus"/>
    <property type="evidence" value="ECO:0007669"/>
    <property type="project" value="TreeGrafter"/>
</dbReference>
<dbReference type="GO" id="GO:0005737">
    <property type="term" value="C:cytoplasm"/>
    <property type="evidence" value="ECO:0007669"/>
    <property type="project" value="TreeGrafter"/>
</dbReference>
<dbReference type="AlphaFoldDB" id="M3AS78"/>
<dbReference type="eggNOG" id="ENOG502RXY8">
    <property type="taxonomic scope" value="Eukaryota"/>
</dbReference>